<feature type="transmembrane region" description="Helical" evidence="1">
    <location>
        <begin position="56"/>
        <end position="75"/>
    </location>
</feature>
<proteinExistence type="predicted"/>
<comment type="caution">
    <text evidence="2">The sequence shown here is derived from an EMBL/GenBank/DDBJ whole genome shotgun (WGS) entry which is preliminary data.</text>
</comment>
<feature type="transmembrane region" description="Helical" evidence="1">
    <location>
        <begin position="386"/>
        <end position="403"/>
    </location>
</feature>
<evidence type="ECO:0000313" key="3">
    <source>
        <dbReference type="Proteomes" id="UP000764045"/>
    </source>
</evidence>
<protein>
    <submittedName>
        <fullName evidence="2">Uncharacterized protein</fullName>
    </submittedName>
</protein>
<sequence length="438" mass="48507">MKIPRQLCLRREERWPALVALAVIVALNALMVGKYYDVFAKNIHGGFWGMFTGKFHVSGYDPILYLVMSVWRVLFNGFRHPLLLWMLYPAACLNEWLMPIAGINCAQLITAAMLTVADFASFVLFHRLLRDVVGLCRADTALLTALFFSFAYVMVPMVVPDHFAFSLCLLLLTLYVCGRHMRDGTPLSAPAAALLMVVTAGVTLSNGVKVALGQWMANGRRFFAWRNLLVAMALPSALLLWAGFSVGGVPQPKTDADLQQENANLRKNNMPTHADHGGEPISTVGFMNWTDATTSRLDAAVENLFGESLQLHSDHLLGDVWIDRPVVVRYSLAANYVVEAALVLLFALGAWCGRRERFAWLCLSWFAVDMALSMGLGFAINEIYIMGPHWLFVMPISMAYAMLRAKGAALKALRVATGCLAAWLWAYNGTLFVGFMLG</sequence>
<dbReference type="RefSeq" id="WP_205108084.1">
    <property type="nucleotide sequence ID" value="NZ_JACJJL010000004.1"/>
</dbReference>
<gene>
    <name evidence="2" type="ORF">H6B30_03825</name>
</gene>
<evidence type="ECO:0000256" key="1">
    <source>
        <dbReference type="SAM" id="Phobius"/>
    </source>
</evidence>
<feature type="transmembrane region" description="Helical" evidence="1">
    <location>
        <begin position="224"/>
        <end position="244"/>
    </location>
</feature>
<feature type="transmembrane region" description="Helical" evidence="1">
    <location>
        <begin position="358"/>
        <end position="380"/>
    </location>
</feature>
<dbReference type="InterPro" id="IPR045726">
    <property type="entry name" value="DUF6080"/>
</dbReference>
<dbReference type="EMBL" id="JACJJL010000004">
    <property type="protein sequence ID" value="MBM6660891.1"/>
    <property type="molecule type" value="Genomic_DNA"/>
</dbReference>
<keyword evidence="1" id="KW-0472">Membrane</keyword>
<feature type="transmembrane region" description="Helical" evidence="1">
    <location>
        <begin position="15"/>
        <end position="36"/>
    </location>
</feature>
<keyword evidence="3" id="KW-1185">Reference proteome</keyword>
<name>A0A938WKZ2_9BACT</name>
<dbReference type="AlphaFoldDB" id="A0A938WKZ2"/>
<feature type="transmembrane region" description="Helical" evidence="1">
    <location>
        <begin position="192"/>
        <end position="212"/>
    </location>
</feature>
<organism evidence="2 3">
    <name type="scientific">Marseilla massiliensis</name>
    <dbReference type="NCBI Taxonomy" id="1841864"/>
    <lineage>
        <taxon>Bacteria</taxon>
        <taxon>Pseudomonadati</taxon>
        <taxon>Bacteroidota</taxon>
        <taxon>Bacteroidia</taxon>
        <taxon>Bacteroidales</taxon>
        <taxon>Prevotellaceae</taxon>
        <taxon>Marseilla</taxon>
    </lineage>
</organism>
<accession>A0A938WKZ2</accession>
<keyword evidence="1" id="KW-0812">Transmembrane</keyword>
<reference evidence="2 3" key="1">
    <citation type="journal article" date="2021" name="Sci. Rep.">
        <title>The distribution of antibiotic resistance genes in chicken gut microbiota commensals.</title>
        <authorList>
            <person name="Juricova H."/>
            <person name="Matiasovicova J."/>
            <person name="Kubasova T."/>
            <person name="Cejkova D."/>
            <person name="Rychlik I."/>
        </authorList>
    </citation>
    <scope>NUCLEOTIDE SEQUENCE [LARGE SCALE GENOMIC DNA]</scope>
    <source>
        <strain evidence="2 3">An819</strain>
    </source>
</reference>
<feature type="transmembrane region" description="Helical" evidence="1">
    <location>
        <begin position="333"/>
        <end position="351"/>
    </location>
</feature>
<dbReference type="Proteomes" id="UP000764045">
    <property type="component" value="Unassembled WGS sequence"/>
</dbReference>
<feature type="transmembrane region" description="Helical" evidence="1">
    <location>
        <begin position="415"/>
        <end position="437"/>
    </location>
</feature>
<evidence type="ECO:0000313" key="2">
    <source>
        <dbReference type="EMBL" id="MBM6660891.1"/>
    </source>
</evidence>
<feature type="transmembrane region" description="Helical" evidence="1">
    <location>
        <begin position="141"/>
        <end position="172"/>
    </location>
</feature>
<dbReference type="Pfam" id="PF19558">
    <property type="entry name" value="DUF6080"/>
    <property type="match status" value="1"/>
</dbReference>
<feature type="transmembrane region" description="Helical" evidence="1">
    <location>
        <begin position="108"/>
        <end position="129"/>
    </location>
</feature>
<keyword evidence="1" id="KW-1133">Transmembrane helix</keyword>
<feature type="transmembrane region" description="Helical" evidence="1">
    <location>
        <begin position="82"/>
        <end position="102"/>
    </location>
</feature>